<feature type="compositionally biased region" description="Polar residues" evidence="2">
    <location>
        <begin position="217"/>
        <end position="230"/>
    </location>
</feature>
<feature type="region of interest" description="Disordered" evidence="2">
    <location>
        <begin position="1517"/>
        <end position="1536"/>
    </location>
</feature>
<accession>A0AAN7YJ07</accession>
<feature type="region of interest" description="Disordered" evidence="2">
    <location>
        <begin position="179"/>
        <end position="230"/>
    </location>
</feature>
<feature type="compositionally biased region" description="Basic and acidic residues" evidence="2">
    <location>
        <begin position="427"/>
        <end position="438"/>
    </location>
</feature>
<comment type="caution">
    <text evidence="4">The sequence shown here is derived from an EMBL/GenBank/DDBJ whole genome shotgun (WGS) entry which is preliminary data.</text>
</comment>
<feature type="compositionally biased region" description="Polar residues" evidence="2">
    <location>
        <begin position="1469"/>
        <end position="1482"/>
    </location>
</feature>
<feature type="region of interest" description="Disordered" evidence="2">
    <location>
        <begin position="1027"/>
        <end position="1052"/>
    </location>
</feature>
<name>A0AAN7YJ07_9EURO</name>
<dbReference type="EMBL" id="JAVRRJ010000002">
    <property type="protein sequence ID" value="KAK5088289.1"/>
    <property type="molecule type" value="Genomic_DNA"/>
</dbReference>
<keyword evidence="5" id="KW-1185">Reference proteome</keyword>
<feature type="transmembrane region" description="Helical" evidence="3">
    <location>
        <begin position="1822"/>
        <end position="1841"/>
    </location>
</feature>
<feature type="compositionally biased region" description="Acidic residues" evidence="2">
    <location>
        <begin position="1770"/>
        <end position="1784"/>
    </location>
</feature>
<gene>
    <name evidence="4" type="ORF">LTR05_002506</name>
</gene>
<organism evidence="4 5">
    <name type="scientific">Lithohypha guttulata</name>
    <dbReference type="NCBI Taxonomy" id="1690604"/>
    <lineage>
        <taxon>Eukaryota</taxon>
        <taxon>Fungi</taxon>
        <taxon>Dikarya</taxon>
        <taxon>Ascomycota</taxon>
        <taxon>Pezizomycotina</taxon>
        <taxon>Eurotiomycetes</taxon>
        <taxon>Chaetothyriomycetidae</taxon>
        <taxon>Chaetothyriales</taxon>
        <taxon>Trichomeriaceae</taxon>
        <taxon>Lithohypha</taxon>
    </lineage>
</organism>
<sequence length="1885" mass="215029">MSDNASAKNDLEVEIVGVDEEFDAQALVPSLNDDILAEMESDEDSDDNVIMFDQLSFQVTFENLWGQTETQNCCIRLSSGSVQRYRVWAEEQTGQQRREFDGKVRSPIPRTLFRRHPPDKFVFPAFLELWDHAHKLQENHLKAKKRIVQLKGKVESLSCLLEVPDPMLQNELFAVEHEDTEPARARENLQEPAQQPDQGKFAKQPVHEVQQQQQQQLRNSDAPSQQVSHLETHTISLGSDKKIDVHESSWQDQLNKLKSESQQLRDCNFEMKSYNRKLQNELQLSIERHAQSMDRSKALQKVIEAKTKVLSKKTRQLSELQKRNAELVKALRTHDIVVGAQQEREGFDAEYLKVKRQRDRSLQTLDHVQTSMHQTAGCQAARQQQIAIQREHQRLTPPADVASIQEQVTPFVKEAGTPDTMEQLKRLRNDRPDSDKLDAAPISSNAGARPSTTAKLGQTDHKKSRPAPIKRPMGKPRNLEATEITRSFSFARSLPGPSLGHPIRDPATNKSPVVQSKTDPLEAPGEDVSIDSSATSKVIVSPKLLAGQDSIDVAHQFGDLTALWKRIDQSNYVFNDTALILYNVYGMNRSKRTQLFSRGDYVYVAILVQNDFWLVKADTLSSIFILPRTAATLVCPHGQMYCEIYEVVYGHEVDDEDMHIFLTPLISLPHPPSYGKKELSFRFVHCAHSQTSTGPFSDGFGELYRCVRTLGGEKNGWYPAILLSQIPVSITDYAPTLCPCSQPQPYTSTADVLKDCHSILAPFGTEGTFSLYEHDLVDIAHLHPQGRQLYCIRHRKTGQRGWVDAFNLRVHRQPVANEHGDIYYDITPRLFDFSMDSPMGGQNWSGKDYSRSYEMPTGYKDIPVRRYDNWRTGPPIGKYVAYNDYMQLTRPWKDTLAVNRFGPRRGRNRARPRSLIHDTEYEHRLIKRNANIGWQPKRTIADSQLLDRDYDSDPITKEARSRKLKYEYRIKSGGHVIQVLAANPDEYLDGPWSDRNRNDWISNYRGRGGNIDERGLAVLNAMTVKERKQIEGDTGSGDDATEAESMTTQESDRMQYDKLAEDWERGYDLVYQLSDTSSKVYGLGKTFVRVFDLSDDTLVVQDIEYLNRKFRVPIGKIDAFQPLLRTATTGHRPDTQVILLERFADDEGEGDESETLYLCVCAEEVHNWFTRDLHIQDEQHWQSLEAVLQRIREAQESDKVDLPISPVRDWDFFYTVLYLENSAFENDLQIQPGEPVYLDRSESAPSGNCYCRAQPEGKHKALFEEKQLDMLNHYLRVLRPAADDPDLKQLDYVIVLKKFEDKYCCSLPGQRKKWFSEFQLQAITSTMKESHDLFKNLVDLSYLSADDWEEFLQSFDSHSGPAQSSAGVLSMDSTDIGFDEEIMSDHMIQDPASNRSSQASAQSGHTSTSPRFVQHATPDIDEVAQKPEQTEFPDLSSPTVERYSPVGQPTTTMPASQSSAPNTVGAEKVNSNSRDSTILQRPSKSASVVISAEKNGCKISYTDLDPERFQKARHDLDAIPSDEPGTNLESNTNHRADGKFGGARLVEEIVDDVLEQKLSARESVDAIFKEVTRRPSTHTRSVSIGNRCDSALSDSSTRSASAGFFSGTTLHTSRKYGSRMWTLPQSTRPTDLYDQESLLQEIRRKQHEESKRQRRSYRDYWRKERAERERSNIHHKNKAADEMSAILNAQPTSYETFRRRFLDRRETPEHMDRRENKNSALGETLAELDPHPAADSQKSEDRSPDLTHRKPSSRESPLDTWNAPFQITIECDDESEDHDDDDTTEASVSPESIISPRSSLSTRQQQQQQHLQKPKPLSTPTYSLVIYWLAMLWMFISMYAMRREWLDVNGVGMGAQLVKNRRDAYSGGGWEWAVWEMVKRGSSER</sequence>
<keyword evidence="3" id="KW-1133">Transmembrane helix</keyword>
<evidence type="ECO:0000313" key="5">
    <source>
        <dbReference type="Proteomes" id="UP001309876"/>
    </source>
</evidence>
<evidence type="ECO:0000256" key="3">
    <source>
        <dbReference type="SAM" id="Phobius"/>
    </source>
</evidence>
<reference evidence="4 5" key="1">
    <citation type="submission" date="2023-08" db="EMBL/GenBank/DDBJ databases">
        <title>Black Yeasts Isolated from many extreme environments.</title>
        <authorList>
            <person name="Coleine C."/>
            <person name="Stajich J.E."/>
            <person name="Selbmann L."/>
        </authorList>
    </citation>
    <scope>NUCLEOTIDE SEQUENCE [LARGE SCALE GENOMIC DNA]</scope>
    <source>
        <strain evidence="4 5">CCFEE 5910</strain>
    </source>
</reference>
<keyword evidence="3" id="KW-0812">Transmembrane</keyword>
<feature type="region of interest" description="Disordered" evidence="2">
    <location>
        <begin position="1665"/>
        <end position="1691"/>
    </location>
</feature>
<feature type="compositionally biased region" description="Polar residues" evidence="2">
    <location>
        <begin position="1447"/>
        <end position="1462"/>
    </location>
</feature>
<feature type="compositionally biased region" description="Low complexity" evidence="2">
    <location>
        <begin position="1795"/>
        <end position="1816"/>
    </location>
</feature>
<evidence type="ECO:0000256" key="2">
    <source>
        <dbReference type="SAM" id="MobiDB-lite"/>
    </source>
</evidence>
<feature type="compositionally biased region" description="Polar residues" evidence="2">
    <location>
        <begin position="508"/>
        <end position="518"/>
    </location>
</feature>
<proteinExistence type="predicted"/>
<feature type="coiled-coil region" evidence="1">
    <location>
        <begin position="303"/>
        <end position="330"/>
    </location>
</feature>
<evidence type="ECO:0000256" key="1">
    <source>
        <dbReference type="SAM" id="Coils"/>
    </source>
</evidence>
<feature type="compositionally biased region" description="Basic and acidic residues" evidence="2">
    <location>
        <begin position="1728"/>
        <end position="1757"/>
    </location>
</feature>
<keyword evidence="1" id="KW-0175">Coiled coil</keyword>
<feature type="compositionally biased region" description="Polar residues" evidence="2">
    <location>
        <begin position="442"/>
        <end position="456"/>
    </location>
</feature>
<feature type="compositionally biased region" description="Basic and acidic residues" evidence="2">
    <location>
        <begin position="179"/>
        <end position="189"/>
    </location>
</feature>
<feature type="region of interest" description="Disordered" evidence="2">
    <location>
        <begin position="1428"/>
        <end position="1482"/>
    </location>
</feature>
<feature type="region of interest" description="Disordered" evidence="2">
    <location>
        <begin position="1728"/>
        <end position="1816"/>
    </location>
</feature>
<protein>
    <submittedName>
        <fullName evidence="4">Uncharacterized protein</fullName>
    </submittedName>
</protein>
<dbReference type="Proteomes" id="UP001309876">
    <property type="component" value="Unassembled WGS sequence"/>
</dbReference>
<feature type="region of interest" description="Disordered" evidence="2">
    <location>
        <begin position="427"/>
        <end position="528"/>
    </location>
</feature>
<keyword evidence="3" id="KW-0472">Membrane</keyword>
<evidence type="ECO:0000313" key="4">
    <source>
        <dbReference type="EMBL" id="KAK5088289.1"/>
    </source>
</evidence>
<feature type="region of interest" description="Disordered" evidence="2">
    <location>
        <begin position="1391"/>
        <end position="1413"/>
    </location>
</feature>